<dbReference type="Gene3D" id="3.90.550.10">
    <property type="entry name" value="Spore Coat Polysaccharide Biosynthesis Protein SpsA, Chain A"/>
    <property type="match status" value="1"/>
</dbReference>
<keyword evidence="4 10" id="KW-0328">Glycosyltransferase</keyword>
<dbReference type="Proteomes" id="UP000076625">
    <property type="component" value="Unassembled WGS sequence"/>
</dbReference>
<dbReference type="EC" id="2.4.1.-" evidence="10"/>
<evidence type="ECO:0000256" key="3">
    <source>
        <dbReference type="ARBA" id="ARBA00022475"/>
    </source>
</evidence>
<accession>A0A163DQG5</accession>
<evidence type="ECO:0000256" key="2">
    <source>
        <dbReference type="ARBA" id="ARBA00006739"/>
    </source>
</evidence>
<dbReference type="InterPro" id="IPR029044">
    <property type="entry name" value="Nucleotide-diphossugar_trans"/>
</dbReference>
<dbReference type="SUPFAM" id="SSF53448">
    <property type="entry name" value="Nucleotide-diphospho-sugar transferases"/>
    <property type="match status" value="1"/>
</dbReference>
<dbReference type="AlphaFoldDB" id="A0A163DQG5"/>
<evidence type="ECO:0000313" key="12">
    <source>
        <dbReference type="Proteomes" id="UP000076625"/>
    </source>
</evidence>
<evidence type="ECO:0000313" key="11">
    <source>
        <dbReference type="EMBL" id="KZE35141.1"/>
    </source>
</evidence>
<keyword evidence="7 10" id="KW-1133">Transmembrane helix</keyword>
<keyword evidence="3 10" id="KW-1003">Cell membrane</keyword>
<name>A0A163DQG5_9NEIS</name>
<dbReference type="GO" id="GO:0008375">
    <property type="term" value="F:acetylglucosaminyltransferase activity"/>
    <property type="evidence" value="ECO:0007669"/>
    <property type="project" value="UniProtKB-UniRule"/>
</dbReference>
<feature type="transmembrane region" description="Helical" evidence="10">
    <location>
        <begin position="379"/>
        <end position="401"/>
    </location>
</feature>
<keyword evidence="12" id="KW-1185">Reference proteome</keyword>
<evidence type="ECO:0000256" key="5">
    <source>
        <dbReference type="ARBA" id="ARBA00022679"/>
    </source>
</evidence>
<dbReference type="PANTHER" id="PTHR43630">
    <property type="entry name" value="POLY-BETA-1,6-N-ACETYL-D-GLUCOSAMINE SYNTHASE"/>
    <property type="match status" value="1"/>
</dbReference>
<comment type="subcellular location">
    <subcellularLocation>
        <location evidence="1 10">Cell membrane</location>
        <topology evidence="1 10">Multi-pass membrane protein</topology>
    </subcellularLocation>
</comment>
<keyword evidence="6 10" id="KW-0812">Transmembrane</keyword>
<evidence type="ECO:0000256" key="4">
    <source>
        <dbReference type="ARBA" id="ARBA00022676"/>
    </source>
</evidence>
<reference evidence="12" key="1">
    <citation type="submission" date="2016-01" db="EMBL/GenBank/DDBJ databases">
        <title>Draft genome of Chromobacterium sp. F49.</title>
        <authorList>
            <person name="Hong K.W."/>
        </authorList>
    </citation>
    <scope>NUCLEOTIDE SEQUENCE [LARGE SCALE GENOMIC DNA]</scope>
    <source>
        <strain evidence="12">CN10</strain>
    </source>
</reference>
<proteinExistence type="inferred from homology"/>
<dbReference type="GO" id="GO:0043708">
    <property type="term" value="P:cell adhesion involved in biofilm formation"/>
    <property type="evidence" value="ECO:0007669"/>
    <property type="project" value="InterPro"/>
</dbReference>
<evidence type="ECO:0000256" key="9">
    <source>
        <dbReference type="NCBIfam" id="TIGR03937"/>
    </source>
</evidence>
<gene>
    <name evidence="11" type="ORF">AVW16_05045</name>
</gene>
<comment type="similarity">
    <text evidence="2 10">Belongs to the glycosyltransferase 2 family.</text>
</comment>
<evidence type="ECO:0000256" key="1">
    <source>
        <dbReference type="ARBA" id="ARBA00004651"/>
    </source>
</evidence>
<sequence length="424" mass="48743">MFPLPVDFLHWVWVALLGYAFYYPLFMAYLWMVGALHYYFHYERKEPPLDEPPELDYPPISILIPCFNEEDNLADTLRYALAVDYPEFEVVAINDGSTDATARLLDEAAQRDPRLRVVHLAENQGKAVALNTGCLLAKHEHLVCIDGDALLEPHAPKWLVKQLIGSPRVGAVTGNPRIRNRSTLLGKVQVGEFSSIIGIIKRAQRTYGRLFTLSGVIAGFRKTAVRQAGYWSDDVLTEDIDMSWKLQLAHWDVRFEPHAQAWILMPETLKGLWKQRLRWAKGGLQVLLRNAGAIGSWQKRRMWPIYAEYLFSAIWAYVMALLVVVWALGLLLPQFGWMQMSSPLLPGWHGLVLGMTCLFQFMLSKWLDRRYDFGTGRNFFWMIWYPLVFWMIHIVTTVVALPQAITHSRGLRARWTSPDRGVKA</sequence>
<evidence type="ECO:0000256" key="7">
    <source>
        <dbReference type="ARBA" id="ARBA00022989"/>
    </source>
</evidence>
<evidence type="ECO:0000256" key="10">
    <source>
        <dbReference type="RuleBase" id="RU364028"/>
    </source>
</evidence>
<dbReference type="CDD" id="cd06423">
    <property type="entry name" value="CESA_like"/>
    <property type="match status" value="1"/>
</dbReference>
<organism evidence="11 12">
    <name type="scientific">Crenobacter luteus</name>
    <dbReference type="NCBI Taxonomy" id="1452487"/>
    <lineage>
        <taxon>Bacteria</taxon>
        <taxon>Pseudomonadati</taxon>
        <taxon>Pseudomonadota</taxon>
        <taxon>Betaproteobacteria</taxon>
        <taxon>Neisseriales</taxon>
        <taxon>Neisseriaceae</taxon>
        <taxon>Crenobacter</taxon>
    </lineage>
</organism>
<dbReference type="GO" id="GO:0005886">
    <property type="term" value="C:plasma membrane"/>
    <property type="evidence" value="ECO:0007669"/>
    <property type="project" value="UniProtKB-SubCell"/>
</dbReference>
<keyword evidence="8 10" id="KW-0472">Membrane</keyword>
<dbReference type="EMBL" id="LQQU01000003">
    <property type="protein sequence ID" value="KZE35141.1"/>
    <property type="molecule type" value="Genomic_DNA"/>
</dbReference>
<evidence type="ECO:0000256" key="8">
    <source>
        <dbReference type="ARBA" id="ARBA00023136"/>
    </source>
</evidence>
<dbReference type="PANTHER" id="PTHR43630:SF1">
    <property type="entry name" value="POLY-BETA-1,6-N-ACETYL-D-GLUCOSAMINE SYNTHASE"/>
    <property type="match status" value="1"/>
</dbReference>
<feature type="transmembrane region" description="Helical" evidence="10">
    <location>
        <begin position="309"/>
        <end position="328"/>
    </location>
</feature>
<dbReference type="OrthoDB" id="276604at2"/>
<comment type="caution">
    <text evidence="11">The sequence shown here is derived from an EMBL/GenBank/DDBJ whole genome shotgun (WGS) entry which is preliminary data.</text>
</comment>
<feature type="transmembrane region" description="Helical" evidence="10">
    <location>
        <begin position="348"/>
        <end position="367"/>
    </location>
</feature>
<dbReference type="STRING" id="1452487.AVW16_05045"/>
<dbReference type="InterPro" id="IPR023853">
    <property type="entry name" value="PGA_PgaC/IcaA"/>
</dbReference>
<dbReference type="NCBIfam" id="TIGR03937">
    <property type="entry name" value="PgaC_IcaA"/>
    <property type="match status" value="1"/>
</dbReference>
<dbReference type="Pfam" id="PF13641">
    <property type="entry name" value="Glyco_tranf_2_3"/>
    <property type="match status" value="1"/>
</dbReference>
<keyword evidence="5 10" id="KW-0808">Transferase</keyword>
<evidence type="ECO:0000256" key="6">
    <source>
        <dbReference type="ARBA" id="ARBA00022692"/>
    </source>
</evidence>
<protein>
    <recommendedName>
        <fullName evidence="9 10">Poly-beta-1,6-N-acetyl-D-glucosamine synthase</fullName>
        <shortName evidence="10">Poly-beta-1,6-GlcNAc synthase</shortName>
        <ecNumber evidence="10">2.4.1.-</ecNumber>
    </recommendedName>
</protein>
<dbReference type="RefSeq" id="WP_066609590.1">
    <property type="nucleotide sequence ID" value="NZ_LQQU01000003.1"/>
</dbReference>
<feature type="transmembrane region" description="Helical" evidence="10">
    <location>
        <begin position="20"/>
        <end position="40"/>
    </location>
</feature>